<evidence type="ECO:0000259" key="1">
    <source>
        <dbReference type="Pfam" id="PF00149"/>
    </source>
</evidence>
<reference evidence="2 3" key="1">
    <citation type="submission" date="2020-02" db="EMBL/GenBank/DDBJ databases">
        <title>Draft genome sequence of Lactococcus sp. Hs20B0-1.</title>
        <authorList>
            <person name="Noda S."/>
            <person name="Yuki M."/>
            <person name="Ohkuma M."/>
        </authorList>
    </citation>
    <scope>NUCLEOTIDE SEQUENCE [LARGE SCALE GENOMIC DNA]</scope>
    <source>
        <strain evidence="2 3">Hs20B0-1</strain>
    </source>
</reference>
<dbReference type="PANTHER" id="PTHR36492">
    <property type="match status" value="1"/>
</dbReference>
<dbReference type="InterPro" id="IPR029052">
    <property type="entry name" value="Metallo-depent_PP-like"/>
</dbReference>
<dbReference type="InterPro" id="IPR022302">
    <property type="entry name" value="Phosphoesterase_putative"/>
</dbReference>
<dbReference type="Proteomes" id="UP000475928">
    <property type="component" value="Unassembled WGS sequence"/>
</dbReference>
<dbReference type="EMBL" id="BLLH01000002">
    <property type="protein sequence ID" value="GFH40048.1"/>
    <property type="molecule type" value="Genomic_DNA"/>
</dbReference>
<feature type="domain" description="Calcineurin-like phosphoesterase" evidence="1">
    <location>
        <begin position="6"/>
        <end position="218"/>
    </location>
</feature>
<accession>A0A6A0B6B6</accession>
<gene>
    <name evidence="2" type="ORF">Hs20B_04460</name>
</gene>
<organism evidence="2 3">
    <name type="scientific">Pseudolactococcus insecticola</name>
    <dbReference type="NCBI Taxonomy" id="2709158"/>
    <lineage>
        <taxon>Bacteria</taxon>
        <taxon>Bacillati</taxon>
        <taxon>Bacillota</taxon>
        <taxon>Bacilli</taxon>
        <taxon>Lactobacillales</taxon>
        <taxon>Streptococcaceae</taxon>
        <taxon>Pseudolactococcus</taxon>
    </lineage>
</organism>
<sequence>MKRTKKLAILSDLHLDVNQFDTDTGAAYLSLLIQTLQDEKITDLHLAGDMSNDFKTVTQPFLRRLSDAFEVSYNLGNHDMLGLTESEITENDFVSRQIGEKKLLSFAGWYDYSFCPETTFEQNLRTKNTFWFDRKIKRDADDLTVTNRVLTQLDRVLSEMTSSEIDRLIVAMHFVPNDHFLMTHPKFVRFNAFLGAQRFHDIFIKHGVKDVVFGHNHRSYDEVIDGVHYQAKPLGYKREWHLINDYLAAFPKYGQYNSYNLHKRYNLLKKTAEFDSFLLTHFPEEVKKSLVIFEL</sequence>
<dbReference type="NCBIfam" id="TIGR03729">
    <property type="entry name" value="acc_ester"/>
    <property type="match status" value="1"/>
</dbReference>
<dbReference type="InterPro" id="IPR052963">
    <property type="entry name" value="Pantetheine_PDE"/>
</dbReference>
<dbReference type="PANTHER" id="PTHR36492:SF2">
    <property type="entry name" value="[ACYL-CARRIER-PROTEIN] PHOSPHODIESTERASE PPTH"/>
    <property type="match status" value="1"/>
</dbReference>
<evidence type="ECO:0000313" key="3">
    <source>
        <dbReference type="Proteomes" id="UP000475928"/>
    </source>
</evidence>
<proteinExistence type="predicted"/>
<dbReference type="Gene3D" id="3.60.21.10">
    <property type="match status" value="1"/>
</dbReference>
<name>A0A6A0B6B6_9LACT</name>
<keyword evidence="3" id="KW-1185">Reference proteome</keyword>
<evidence type="ECO:0000313" key="2">
    <source>
        <dbReference type="EMBL" id="GFH40048.1"/>
    </source>
</evidence>
<dbReference type="InterPro" id="IPR004843">
    <property type="entry name" value="Calcineurin-like_PHP"/>
</dbReference>
<comment type="caution">
    <text evidence="2">The sequence shown here is derived from an EMBL/GenBank/DDBJ whole genome shotgun (WGS) entry which is preliminary data.</text>
</comment>
<dbReference type="GO" id="GO:0016787">
    <property type="term" value="F:hydrolase activity"/>
    <property type="evidence" value="ECO:0007669"/>
    <property type="project" value="InterPro"/>
</dbReference>
<dbReference type="Pfam" id="PF00149">
    <property type="entry name" value="Metallophos"/>
    <property type="match status" value="1"/>
</dbReference>
<dbReference type="RefSeq" id="WP_172355235.1">
    <property type="nucleotide sequence ID" value="NZ_BLLH01000002.1"/>
</dbReference>
<dbReference type="SUPFAM" id="SSF56300">
    <property type="entry name" value="Metallo-dependent phosphatases"/>
    <property type="match status" value="1"/>
</dbReference>
<dbReference type="AlphaFoldDB" id="A0A6A0B6B6"/>
<protein>
    <submittedName>
        <fullName evidence="2">Phosphoesterase</fullName>
    </submittedName>
</protein>